<dbReference type="Gene3D" id="3.30.200.20">
    <property type="entry name" value="Phosphorylase Kinase, domain 1"/>
    <property type="match status" value="1"/>
</dbReference>
<keyword evidence="6 12" id="KW-0547">Nucleotide-binding</keyword>
<feature type="transmembrane region" description="Helical" evidence="13">
    <location>
        <begin position="242"/>
        <end position="265"/>
    </location>
</feature>
<keyword evidence="2" id="KW-0723">Serine/threonine-protein kinase</keyword>
<evidence type="ECO:0000256" key="1">
    <source>
        <dbReference type="ARBA" id="ARBA00004479"/>
    </source>
</evidence>
<feature type="domain" description="Protein kinase" evidence="15">
    <location>
        <begin position="303"/>
        <end position="589"/>
    </location>
</feature>
<evidence type="ECO:0000256" key="7">
    <source>
        <dbReference type="ARBA" id="ARBA00022777"/>
    </source>
</evidence>
<protein>
    <recommendedName>
        <fullName evidence="15">Protein kinase domain-containing protein</fullName>
    </recommendedName>
</protein>
<dbReference type="InterPro" id="IPR008271">
    <property type="entry name" value="Ser/Thr_kinase_AS"/>
</dbReference>
<dbReference type="AlphaFoldDB" id="A0AAE1J1U7"/>
<dbReference type="Proteomes" id="UP001293593">
    <property type="component" value="Unassembled WGS sequence"/>
</dbReference>
<keyword evidence="10 13" id="KW-0472">Membrane</keyword>
<feature type="chain" id="PRO_5042206857" description="Protein kinase domain-containing protein" evidence="14">
    <location>
        <begin position="27"/>
        <end position="617"/>
    </location>
</feature>
<dbReference type="PROSITE" id="PS00108">
    <property type="entry name" value="PROTEIN_KINASE_ST"/>
    <property type="match status" value="1"/>
</dbReference>
<evidence type="ECO:0000256" key="4">
    <source>
        <dbReference type="ARBA" id="ARBA00022692"/>
    </source>
</evidence>
<evidence type="ECO:0000256" key="11">
    <source>
        <dbReference type="ARBA" id="ARBA00023180"/>
    </source>
</evidence>
<dbReference type="GO" id="GO:0005524">
    <property type="term" value="F:ATP binding"/>
    <property type="evidence" value="ECO:0007669"/>
    <property type="project" value="UniProtKB-UniRule"/>
</dbReference>
<dbReference type="SMART" id="SM00220">
    <property type="entry name" value="S_TKc"/>
    <property type="match status" value="1"/>
</dbReference>
<keyword evidence="3" id="KW-0808">Transferase</keyword>
<name>A0AAE1J1U7_9FABA</name>
<evidence type="ECO:0000256" key="5">
    <source>
        <dbReference type="ARBA" id="ARBA00022729"/>
    </source>
</evidence>
<evidence type="ECO:0000256" key="10">
    <source>
        <dbReference type="ARBA" id="ARBA00023136"/>
    </source>
</evidence>
<dbReference type="InterPro" id="IPR011009">
    <property type="entry name" value="Kinase-like_dom_sf"/>
</dbReference>
<keyword evidence="7" id="KW-0418">Kinase</keyword>
<dbReference type="EMBL" id="JAWXYG010000010">
    <property type="protein sequence ID" value="KAK4260204.1"/>
    <property type="molecule type" value="Genomic_DNA"/>
</dbReference>
<evidence type="ECO:0000256" key="14">
    <source>
        <dbReference type="SAM" id="SignalP"/>
    </source>
</evidence>
<dbReference type="InterPro" id="IPR025287">
    <property type="entry name" value="WAK_GUB"/>
</dbReference>
<accession>A0AAE1J1U7</accession>
<dbReference type="Gene3D" id="1.10.510.10">
    <property type="entry name" value="Transferase(Phosphotransferase) domain 1"/>
    <property type="match status" value="1"/>
</dbReference>
<dbReference type="SUPFAM" id="SSF56112">
    <property type="entry name" value="Protein kinase-like (PK-like)"/>
    <property type="match status" value="1"/>
</dbReference>
<dbReference type="PROSITE" id="PS50011">
    <property type="entry name" value="PROTEIN_KINASE_DOM"/>
    <property type="match status" value="1"/>
</dbReference>
<comment type="subcellular location">
    <subcellularLocation>
        <location evidence="1">Membrane</location>
        <topology evidence="1">Single-pass type I membrane protein</topology>
    </subcellularLocation>
</comment>
<dbReference type="Pfam" id="PF13947">
    <property type="entry name" value="GUB_WAK_bind"/>
    <property type="match status" value="1"/>
</dbReference>
<evidence type="ECO:0000256" key="12">
    <source>
        <dbReference type="PROSITE-ProRule" id="PRU10141"/>
    </source>
</evidence>
<evidence type="ECO:0000256" key="3">
    <source>
        <dbReference type="ARBA" id="ARBA00022679"/>
    </source>
</evidence>
<evidence type="ECO:0000313" key="16">
    <source>
        <dbReference type="EMBL" id="KAK4260204.1"/>
    </source>
</evidence>
<dbReference type="FunFam" id="1.10.510.10:FF:000590">
    <property type="entry name" value="PR5-like receptor kinase"/>
    <property type="match status" value="1"/>
</dbReference>
<proteinExistence type="predicted"/>
<evidence type="ECO:0000256" key="8">
    <source>
        <dbReference type="ARBA" id="ARBA00022840"/>
    </source>
</evidence>
<dbReference type="InterPro" id="IPR045874">
    <property type="entry name" value="LRK10/LRL21-25-like"/>
</dbReference>
<comment type="caution">
    <text evidence="16">The sequence shown here is derived from an EMBL/GenBank/DDBJ whole genome shotgun (WGS) entry which is preliminary data.</text>
</comment>
<organism evidence="16 17">
    <name type="scientific">Acacia crassicarpa</name>
    <name type="common">northern wattle</name>
    <dbReference type="NCBI Taxonomy" id="499986"/>
    <lineage>
        <taxon>Eukaryota</taxon>
        <taxon>Viridiplantae</taxon>
        <taxon>Streptophyta</taxon>
        <taxon>Embryophyta</taxon>
        <taxon>Tracheophyta</taxon>
        <taxon>Spermatophyta</taxon>
        <taxon>Magnoliopsida</taxon>
        <taxon>eudicotyledons</taxon>
        <taxon>Gunneridae</taxon>
        <taxon>Pentapetalae</taxon>
        <taxon>rosids</taxon>
        <taxon>fabids</taxon>
        <taxon>Fabales</taxon>
        <taxon>Fabaceae</taxon>
        <taxon>Caesalpinioideae</taxon>
        <taxon>mimosoid clade</taxon>
        <taxon>Acacieae</taxon>
        <taxon>Acacia</taxon>
    </lineage>
</organism>
<keyword evidence="11" id="KW-0325">Glycoprotein</keyword>
<reference evidence="16" key="1">
    <citation type="submission" date="2023-10" db="EMBL/GenBank/DDBJ databases">
        <title>Chromosome-level genome of the transformable northern wattle, Acacia crassicarpa.</title>
        <authorList>
            <person name="Massaro I."/>
            <person name="Sinha N.R."/>
            <person name="Poethig S."/>
            <person name="Leichty A.R."/>
        </authorList>
    </citation>
    <scope>NUCLEOTIDE SEQUENCE</scope>
    <source>
        <strain evidence="16">Acra3RX</strain>
        <tissue evidence="16">Leaf</tissue>
    </source>
</reference>
<sequence>METSSVNSSFFICLLLIAGFSEPVESQSSCPEPETRCGNLRVRFPFRIIGRQPEVCGYPGFGLQCSAANHPVFELPRSVKLNVKHIDYTSQIIQLYDPYGCLSLHFPNLTLPPPPPFQLKASSSYFDLHDYDDDFTIFNCSQLKNSNKVVKFITTCLSSSTYQVYAISSGTPIGQIPLLSCTKVFNISSVTAKIFRADYTIHLKWSNPMCKRCESTGRRCGFRNRSISLETACFEIDSSNKFLTIGLTAGSFLLAAIIVAIHYIFNSYKSHKESQEIVDKFLKDYAELRPTRYSYAEIKRITNQFKDKLGEGSFGTVFKGNISSEFQVAVKILSDSIIGNGEEFIIEIGMMAKVHHVNITRLVGFCAQGFRRALVYEYLPNGSLQNFINSLGQRKNFISWTQLQEIALGIAKGIEYLHHGCEKRILHFDIKPHNVLLDSDFTPKISDFGLAKLCSKNQSVVSMTNARGTFGYMAPEMFFRNFGNVSHKADVYSFGMLLLEMIGGRRITNDAEEEAAHIYYPKWIHDVLEGRKDLRIHEDEEDAMIAKKLGIVGLWCIQWHAVDRPSMQVVVQMLEGQEGKLPIPPNPFDSEGPSTSNRANVPARHVMQGLEIIQEAE</sequence>
<dbReference type="GO" id="GO:0030247">
    <property type="term" value="F:polysaccharide binding"/>
    <property type="evidence" value="ECO:0007669"/>
    <property type="project" value="InterPro"/>
</dbReference>
<dbReference type="Pfam" id="PF00069">
    <property type="entry name" value="Pkinase"/>
    <property type="match status" value="1"/>
</dbReference>
<dbReference type="InterPro" id="IPR000719">
    <property type="entry name" value="Prot_kinase_dom"/>
</dbReference>
<keyword evidence="9 13" id="KW-1133">Transmembrane helix</keyword>
<dbReference type="InterPro" id="IPR017441">
    <property type="entry name" value="Protein_kinase_ATP_BS"/>
</dbReference>
<evidence type="ECO:0000256" key="9">
    <source>
        <dbReference type="ARBA" id="ARBA00022989"/>
    </source>
</evidence>
<evidence type="ECO:0000256" key="6">
    <source>
        <dbReference type="ARBA" id="ARBA00022741"/>
    </source>
</evidence>
<evidence type="ECO:0000259" key="15">
    <source>
        <dbReference type="PROSITE" id="PS50011"/>
    </source>
</evidence>
<dbReference type="GO" id="GO:0004674">
    <property type="term" value="F:protein serine/threonine kinase activity"/>
    <property type="evidence" value="ECO:0007669"/>
    <property type="project" value="UniProtKB-KW"/>
</dbReference>
<dbReference type="PANTHER" id="PTHR27009">
    <property type="entry name" value="RUST RESISTANCE KINASE LR10-RELATED"/>
    <property type="match status" value="1"/>
</dbReference>
<keyword evidence="4 13" id="KW-0812">Transmembrane</keyword>
<feature type="signal peptide" evidence="14">
    <location>
        <begin position="1"/>
        <end position="26"/>
    </location>
</feature>
<keyword evidence="5 14" id="KW-0732">Signal</keyword>
<dbReference type="GO" id="GO:0016020">
    <property type="term" value="C:membrane"/>
    <property type="evidence" value="ECO:0007669"/>
    <property type="project" value="UniProtKB-SubCell"/>
</dbReference>
<evidence type="ECO:0000256" key="13">
    <source>
        <dbReference type="SAM" id="Phobius"/>
    </source>
</evidence>
<gene>
    <name evidence="16" type="ORF">QN277_003350</name>
</gene>
<keyword evidence="17" id="KW-1185">Reference proteome</keyword>
<evidence type="ECO:0000313" key="17">
    <source>
        <dbReference type="Proteomes" id="UP001293593"/>
    </source>
</evidence>
<evidence type="ECO:0000256" key="2">
    <source>
        <dbReference type="ARBA" id="ARBA00022527"/>
    </source>
</evidence>
<keyword evidence="8 12" id="KW-0067">ATP-binding</keyword>
<dbReference type="FunFam" id="3.30.200.20:FF:000178">
    <property type="entry name" value="serine/threonine-protein kinase PBS1-like"/>
    <property type="match status" value="1"/>
</dbReference>
<feature type="binding site" evidence="12">
    <location>
        <position position="331"/>
    </location>
    <ligand>
        <name>ATP</name>
        <dbReference type="ChEBI" id="CHEBI:30616"/>
    </ligand>
</feature>
<dbReference type="PROSITE" id="PS00107">
    <property type="entry name" value="PROTEIN_KINASE_ATP"/>
    <property type="match status" value="1"/>
</dbReference>